<evidence type="ECO:0000313" key="2">
    <source>
        <dbReference type="EMBL" id="AIE85845.1"/>
    </source>
</evidence>
<dbReference type="HOGENOM" id="CLU_1293445_0_0_0"/>
<dbReference type="EMBL" id="CP007139">
    <property type="protein sequence ID" value="AIE85845.1"/>
    <property type="molecule type" value="Genomic_DNA"/>
</dbReference>
<dbReference type="InterPro" id="IPR029068">
    <property type="entry name" value="Glyas_Bleomycin-R_OHBP_Dase"/>
</dbReference>
<feature type="domain" description="Glyoxalase/fosfomycin resistance/dioxygenase" evidence="1">
    <location>
        <begin position="106"/>
        <end position="215"/>
    </location>
</feature>
<dbReference type="InterPro" id="IPR004360">
    <property type="entry name" value="Glyas_Fos-R_dOase_dom"/>
</dbReference>
<reference evidence="2 3" key="1">
    <citation type="journal article" date="2014" name="PLoS ONE">
        <title>The first complete genome sequence of the class fimbriimonadia in the phylum armatimonadetes.</title>
        <authorList>
            <person name="Hu Z.Y."/>
            <person name="Wang Y.Z."/>
            <person name="Im W.T."/>
            <person name="Wang S.Y."/>
            <person name="Zhao G.P."/>
            <person name="Zheng H.J."/>
            <person name="Quan Z.X."/>
        </authorList>
    </citation>
    <scope>NUCLEOTIDE SEQUENCE [LARGE SCALE GENOMIC DNA]</scope>
    <source>
        <strain evidence="2">Gsoil 348</strain>
    </source>
</reference>
<protein>
    <recommendedName>
        <fullName evidence="1">Glyoxalase/fosfomycin resistance/dioxygenase domain-containing protein</fullName>
    </recommendedName>
</protein>
<keyword evidence="3" id="KW-1185">Reference proteome</keyword>
<dbReference type="KEGG" id="fgi:OP10G_2477"/>
<proteinExistence type="predicted"/>
<dbReference type="SUPFAM" id="SSF54593">
    <property type="entry name" value="Glyoxalase/Bleomycin resistance protein/Dihydroxybiphenyl dioxygenase"/>
    <property type="match status" value="1"/>
</dbReference>
<dbReference type="eggNOG" id="COG0346">
    <property type="taxonomic scope" value="Bacteria"/>
</dbReference>
<dbReference type="Gene3D" id="3.10.180.10">
    <property type="entry name" value="2,3-Dihydroxybiphenyl 1,2-Dioxygenase, domain 1"/>
    <property type="match status" value="1"/>
</dbReference>
<dbReference type="Pfam" id="PF00903">
    <property type="entry name" value="Glyoxalase"/>
    <property type="match status" value="1"/>
</dbReference>
<dbReference type="AlphaFoldDB" id="A0A068NSU1"/>
<accession>A0A068NSU1</accession>
<name>A0A068NSU1_FIMGI</name>
<evidence type="ECO:0000313" key="3">
    <source>
        <dbReference type="Proteomes" id="UP000027982"/>
    </source>
</evidence>
<sequence length="224" mass="25229">MPAYESPRFVMPNLENLRKRAKGILRRHREGDFSVASAIRSALPRFAGWTDRDILQADFRLKDAQEVVARQHGFDSWQSLAERIDSMSKNTPSSTNCATLTRAEPQLFVTDIAIAFEYFGKLGFSVVFAYGDPPFYAQVARDGVALNLRYVQDLPFDLERMERDSLLAASIVLKDAKALFLEYQEAGVEFHQRLREEPWGAHTFVVKAPDGNLILFAGAAPRSA</sequence>
<organism evidence="2 3">
    <name type="scientific">Fimbriimonas ginsengisoli Gsoil 348</name>
    <dbReference type="NCBI Taxonomy" id="661478"/>
    <lineage>
        <taxon>Bacteria</taxon>
        <taxon>Bacillati</taxon>
        <taxon>Armatimonadota</taxon>
        <taxon>Fimbriimonadia</taxon>
        <taxon>Fimbriimonadales</taxon>
        <taxon>Fimbriimonadaceae</taxon>
        <taxon>Fimbriimonas</taxon>
    </lineage>
</organism>
<dbReference type="Proteomes" id="UP000027982">
    <property type="component" value="Chromosome"/>
</dbReference>
<evidence type="ECO:0000259" key="1">
    <source>
        <dbReference type="Pfam" id="PF00903"/>
    </source>
</evidence>
<gene>
    <name evidence="2" type="ORF">OP10G_2477</name>
</gene>